<dbReference type="HOGENOM" id="CLU_060704_1_0_4"/>
<accession>E5AM19</accession>
<sequence length="277" mass="29801">MLLADPTMSFIATLERAWQRTQSLLCVGLDPEPSRFPPHLAGRADAIFTFCRDIVDATAPYASAFKPQIAYFAAHRAEAQLEALIAHIHARHPGLPVVLDAKRGDIGSTAEQYAREAFERYRADAVTVNPYLGFDSIEPYLAYRDKGVIVLCRTSNQGGSDLQFLDIGGRPLYQHVAALAAEQWNTSGQLGLVVGATFPKEIDAVRQLVGTMPLLIPGIGAQGGDIEATVHAGRTADGTGMMINSSRAILYARSGEDFAAAAAEAARATRDAINAYR</sequence>
<dbReference type="EC" id="4.1.1.23" evidence="7"/>
<dbReference type="GO" id="GO:0044205">
    <property type="term" value="P:'de novo' UMP biosynthetic process"/>
    <property type="evidence" value="ECO:0007669"/>
    <property type="project" value="UniProtKB-UniRule"/>
</dbReference>
<dbReference type="UniPathway" id="UPA00070">
    <property type="reaction ID" value="UER00120"/>
</dbReference>
<gene>
    <name evidence="7" type="primary">pyrF</name>
    <name evidence="9" type="ordered locus">RBRH_03199</name>
</gene>
<evidence type="ECO:0000256" key="5">
    <source>
        <dbReference type="ARBA" id="ARBA00023239"/>
    </source>
</evidence>
<evidence type="ECO:0000313" key="10">
    <source>
        <dbReference type="Proteomes" id="UP000007437"/>
    </source>
</evidence>
<feature type="domain" description="Orotidine 5'-phosphate decarboxylase" evidence="8">
    <location>
        <begin position="24"/>
        <end position="262"/>
    </location>
</feature>
<reference evidence="9 10" key="1">
    <citation type="journal article" date="2011" name="J. Bacteriol.">
        <title>Complete genome sequence of Burkholderia rhizoxinica, an endosymbiont of Rhizopus microsporus.</title>
        <authorList>
            <person name="Lackner G."/>
            <person name="Moebius N."/>
            <person name="Partida-Martinez L."/>
            <person name="Hertweck C."/>
        </authorList>
    </citation>
    <scope>NUCLEOTIDE SEQUENCE [LARGE SCALE GENOMIC DNA]</scope>
    <source>
        <strain evidence="10">DSM 19002 / CIP 109453 / HKI 454</strain>
    </source>
</reference>
<evidence type="ECO:0000256" key="4">
    <source>
        <dbReference type="ARBA" id="ARBA00022975"/>
    </source>
</evidence>
<dbReference type="Proteomes" id="UP000007437">
    <property type="component" value="Chromosome"/>
</dbReference>
<dbReference type="EMBL" id="FR687359">
    <property type="protein sequence ID" value="CBW73896.1"/>
    <property type="molecule type" value="Genomic_DNA"/>
</dbReference>
<name>E5AM19_MYCRK</name>
<feature type="active site" description="Proton donor" evidence="7">
    <location>
        <position position="102"/>
    </location>
</feature>
<organism evidence="9 10">
    <name type="scientific">Mycetohabitans rhizoxinica (strain DSM 19002 / CIP 109453 / HKI 454)</name>
    <name type="common">Paraburkholderia rhizoxinica</name>
    <dbReference type="NCBI Taxonomy" id="882378"/>
    <lineage>
        <taxon>Bacteria</taxon>
        <taxon>Pseudomonadati</taxon>
        <taxon>Pseudomonadota</taxon>
        <taxon>Betaproteobacteria</taxon>
        <taxon>Burkholderiales</taxon>
        <taxon>Burkholderiaceae</taxon>
        <taxon>Mycetohabitans</taxon>
    </lineage>
</organism>
<dbReference type="InterPro" id="IPR013785">
    <property type="entry name" value="Aldolase_TIM"/>
</dbReference>
<dbReference type="eggNOG" id="COG0284">
    <property type="taxonomic scope" value="Bacteria"/>
</dbReference>
<comment type="catalytic activity">
    <reaction evidence="6 7">
        <text>orotidine 5'-phosphate + H(+) = UMP + CO2</text>
        <dbReference type="Rhea" id="RHEA:11596"/>
        <dbReference type="ChEBI" id="CHEBI:15378"/>
        <dbReference type="ChEBI" id="CHEBI:16526"/>
        <dbReference type="ChEBI" id="CHEBI:57538"/>
        <dbReference type="ChEBI" id="CHEBI:57865"/>
        <dbReference type="EC" id="4.1.1.23"/>
    </reaction>
</comment>
<dbReference type="SMART" id="SM00934">
    <property type="entry name" value="OMPdecase"/>
    <property type="match status" value="1"/>
</dbReference>
<dbReference type="HAMAP" id="MF_01215">
    <property type="entry name" value="OMPdecase_type2"/>
    <property type="match status" value="1"/>
</dbReference>
<dbReference type="Gene3D" id="3.20.20.70">
    <property type="entry name" value="Aldolase class I"/>
    <property type="match status" value="1"/>
</dbReference>
<evidence type="ECO:0000259" key="8">
    <source>
        <dbReference type="SMART" id="SM00934"/>
    </source>
</evidence>
<evidence type="ECO:0000256" key="7">
    <source>
        <dbReference type="HAMAP-Rule" id="MF_01215"/>
    </source>
</evidence>
<dbReference type="CDD" id="cd04725">
    <property type="entry name" value="OMP_decarboxylase_like"/>
    <property type="match status" value="1"/>
</dbReference>
<dbReference type="GO" id="GO:0006207">
    <property type="term" value="P:'de novo' pyrimidine nucleobase biosynthetic process"/>
    <property type="evidence" value="ECO:0007669"/>
    <property type="project" value="InterPro"/>
</dbReference>
<evidence type="ECO:0000256" key="6">
    <source>
        <dbReference type="ARBA" id="ARBA00049157"/>
    </source>
</evidence>
<dbReference type="PANTHER" id="PTHR43375">
    <property type="entry name" value="OROTIDINE 5'-PHOSPHATE DECARBOXYLASE"/>
    <property type="match status" value="1"/>
</dbReference>
<dbReference type="AlphaFoldDB" id="E5AM19"/>
<keyword evidence="5 7" id="KW-0456">Lyase</keyword>
<comment type="similarity">
    <text evidence="2 7">Belongs to the OMP decarboxylase family. Type 2 subfamily.</text>
</comment>
<dbReference type="NCBIfam" id="TIGR02127">
    <property type="entry name" value="pyrF_sub2"/>
    <property type="match status" value="1"/>
</dbReference>
<evidence type="ECO:0000313" key="9">
    <source>
        <dbReference type="EMBL" id="CBW73896.1"/>
    </source>
</evidence>
<keyword evidence="4 7" id="KW-0665">Pyrimidine biosynthesis</keyword>
<dbReference type="PROSITE" id="PS00156">
    <property type="entry name" value="OMPDECASE"/>
    <property type="match status" value="1"/>
</dbReference>
<dbReference type="InterPro" id="IPR018089">
    <property type="entry name" value="OMPdecase_AS"/>
</dbReference>
<comment type="pathway">
    <text evidence="1 7">Pyrimidine metabolism; UMP biosynthesis via de novo pathway; UMP from orotate: step 2/2.</text>
</comment>
<proteinExistence type="inferred from homology"/>
<evidence type="ECO:0000256" key="3">
    <source>
        <dbReference type="ARBA" id="ARBA00022793"/>
    </source>
</evidence>
<dbReference type="InterPro" id="IPR001754">
    <property type="entry name" value="OMPdeCOase_dom"/>
</dbReference>
<evidence type="ECO:0000256" key="2">
    <source>
        <dbReference type="ARBA" id="ARBA00008847"/>
    </source>
</evidence>
<dbReference type="InterPro" id="IPR011060">
    <property type="entry name" value="RibuloseP-bd_barrel"/>
</dbReference>
<dbReference type="Pfam" id="PF00215">
    <property type="entry name" value="OMPdecase"/>
    <property type="match status" value="1"/>
</dbReference>
<keyword evidence="3 7" id="KW-0210">Decarboxylase</keyword>
<dbReference type="GO" id="GO:0004590">
    <property type="term" value="F:orotidine-5'-phosphate decarboxylase activity"/>
    <property type="evidence" value="ECO:0007669"/>
    <property type="project" value="UniProtKB-UniRule"/>
</dbReference>
<protein>
    <recommendedName>
        <fullName evidence="7">Orotidine 5'-phosphate decarboxylase</fullName>
        <ecNumber evidence="7">4.1.1.23</ecNumber>
    </recommendedName>
    <alternativeName>
        <fullName evidence="7">OMP decarboxylase</fullName>
        <shortName evidence="7">OMPDCase</shortName>
        <shortName evidence="7">OMPdecase</shortName>
    </alternativeName>
</protein>
<evidence type="ECO:0000256" key="1">
    <source>
        <dbReference type="ARBA" id="ARBA00004861"/>
    </source>
</evidence>
<dbReference type="KEGG" id="brh:RBRH_03199"/>
<dbReference type="InterPro" id="IPR011995">
    <property type="entry name" value="OMPdecase_type-2"/>
</dbReference>
<dbReference type="PANTHER" id="PTHR43375:SF1">
    <property type="entry name" value="OROTIDINE 5'-PHOSPHATE DECARBOXYLASE"/>
    <property type="match status" value="1"/>
</dbReference>
<dbReference type="STRING" id="882378.RBRH_03199"/>
<dbReference type="SUPFAM" id="SSF51366">
    <property type="entry name" value="Ribulose-phoshate binding barrel"/>
    <property type="match status" value="1"/>
</dbReference>